<comment type="caution">
    <text evidence="2">The sequence shown here is derived from an EMBL/GenBank/DDBJ whole genome shotgun (WGS) entry which is preliminary data.</text>
</comment>
<organism evidence="2 3">
    <name type="scientific">Pontibacillus chungwhensis BH030062</name>
    <dbReference type="NCBI Taxonomy" id="1385513"/>
    <lineage>
        <taxon>Bacteria</taxon>
        <taxon>Bacillati</taxon>
        <taxon>Bacillota</taxon>
        <taxon>Bacilli</taxon>
        <taxon>Bacillales</taxon>
        <taxon>Bacillaceae</taxon>
        <taxon>Pontibacillus</taxon>
    </lineage>
</organism>
<gene>
    <name evidence="2" type="ORF">N780_02070</name>
</gene>
<accession>A0A0A2V077</accession>
<dbReference type="Proteomes" id="UP000030153">
    <property type="component" value="Unassembled WGS sequence"/>
</dbReference>
<keyword evidence="1" id="KW-1133">Transmembrane helix</keyword>
<feature type="transmembrane region" description="Helical" evidence="1">
    <location>
        <begin position="81"/>
        <end position="101"/>
    </location>
</feature>
<dbReference type="EMBL" id="AVBG01000003">
    <property type="protein sequence ID" value="KGP92408.1"/>
    <property type="molecule type" value="Genomic_DNA"/>
</dbReference>
<proteinExistence type="predicted"/>
<feature type="transmembrane region" description="Helical" evidence="1">
    <location>
        <begin position="29"/>
        <end position="50"/>
    </location>
</feature>
<protein>
    <submittedName>
        <fullName evidence="2">Uncharacterized protein</fullName>
    </submittedName>
</protein>
<dbReference type="AlphaFoldDB" id="A0A0A2V077"/>
<name>A0A0A2V077_9BACI</name>
<dbReference type="OrthoDB" id="9937050at2"/>
<keyword evidence="1" id="KW-0812">Transmembrane</keyword>
<keyword evidence="3" id="KW-1185">Reference proteome</keyword>
<evidence type="ECO:0000313" key="3">
    <source>
        <dbReference type="Proteomes" id="UP000030153"/>
    </source>
</evidence>
<evidence type="ECO:0000313" key="2">
    <source>
        <dbReference type="EMBL" id="KGP92408.1"/>
    </source>
</evidence>
<keyword evidence="1" id="KW-0472">Membrane</keyword>
<reference evidence="2 3" key="1">
    <citation type="submission" date="2013-08" db="EMBL/GenBank/DDBJ databases">
        <title>Genome of Pontibacillus chungwhensis.</title>
        <authorList>
            <person name="Wang Q."/>
            <person name="Wang G."/>
        </authorList>
    </citation>
    <scope>NUCLEOTIDE SEQUENCE [LARGE SCALE GENOMIC DNA]</scope>
    <source>
        <strain evidence="2 3">BH030062</strain>
    </source>
</reference>
<sequence>MRRLIFAIIWVGLVGGTISVITSTDVEWTPIIVMVIAGFVFVTIFGIVTLNKSTRVAIIPILLGGFCFSVLCTFLEVRDWFLVSLVYSVGLMIYFLGYEAFHGE</sequence>
<dbReference type="STRING" id="1385513.N780_02070"/>
<dbReference type="RefSeq" id="WP_036781597.1">
    <property type="nucleotide sequence ID" value="NZ_AVBG01000003.1"/>
</dbReference>
<evidence type="ECO:0000256" key="1">
    <source>
        <dbReference type="SAM" id="Phobius"/>
    </source>
</evidence>
<feature type="transmembrane region" description="Helical" evidence="1">
    <location>
        <begin position="57"/>
        <end position="75"/>
    </location>
</feature>